<dbReference type="AlphaFoldDB" id="A0A2X0NLN8"/>
<reference evidence="1 2" key="1">
    <citation type="submission" date="2016-11" db="EMBL/GenBank/DDBJ databases">
        <authorList>
            <person name="Jaros S."/>
            <person name="Januszkiewicz K."/>
            <person name="Wedrychowicz H."/>
        </authorList>
    </citation>
    <scope>NUCLEOTIDE SEQUENCE [LARGE SCALE GENOMIC DNA]</scope>
</reference>
<evidence type="ECO:0000313" key="1">
    <source>
        <dbReference type="EMBL" id="SGY12605.1"/>
    </source>
</evidence>
<gene>
    <name evidence="1" type="primary">BQ5605_C011g06554</name>
    <name evidence="1" type="ORF">BQ5605_C011G06554</name>
</gene>
<dbReference type="InterPro" id="IPR012337">
    <property type="entry name" value="RNaseH-like_sf"/>
</dbReference>
<protein>
    <submittedName>
        <fullName evidence="1">BQ5605_C011g06554 protein</fullName>
    </submittedName>
</protein>
<organism evidence="1 2">
    <name type="scientific">Microbotryum silenes-dioicae</name>
    <dbReference type="NCBI Taxonomy" id="796604"/>
    <lineage>
        <taxon>Eukaryota</taxon>
        <taxon>Fungi</taxon>
        <taxon>Dikarya</taxon>
        <taxon>Basidiomycota</taxon>
        <taxon>Pucciniomycotina</taxon>
        <taxon>Microbotryomycetes</taxon>
        <taxon>Microbotryales</taxon>
        <taxon>Microbotryaceae</taxon>
        <taxon>Microbotryum</taxon>
    </lineage>
</organism>
<dbReference type="STRING" id="796604.A0A2X0NLN8"/>
<proteinExistence type="predicted"/>
<dbReference type="Proteomes" id="UP000249464">
    <property type="component" value="Unassembled WGS sequence"/>
</dbReference>
<dbReference type="EMBL" id="FQNC01000011">
    <property type="protein sequence ID" value="SGY12605.1"/>
    <property type="molecule type" value="Genomic_DNA"/>
</dbReference>
<accession>A0A2X0NLN8</accession>
<evidence type="ECO:0000313" key="2">
    <source>
        <dbReference type="Proteomes" id="UP000249464"/>
    </source>
</evidence>
<keyword evidence="2" id="KW-1185">Reference proteome</keyword>
<dbReference type="SUPFAM" id="SSF53098">
    <property type="entry name" value="Ribonuclease H-like"/>
    <property type="match status" value="1"/>
</dbReference>
<sequence>MVSLNVAPQARPYLTPLYDKIAGKNCSDAGVHINTSVATALAAMATLLVGSLSLPLDAPSLTQWGLKDANGTVHHYYCRPQQTYKRIHFAETLTVVLALSIVTDPNSPFKPLSRVLIRTDLAPAVYAINSGLARDGEYMPLRTLTLRAYVLARLRKFDLKVIHVHGKENTLADDLSRLHKDKLLKRFHPLKQFDPFIPGLEGTLL</sequence>
<name>A0A2X0NLN8_9BASI</name>